<dbReference type="OrthoDB" id="5424905at2759"/>
<evidence type="ECO:0000313" key="3">
    <source>
        <dbReference type="Proteomes" id="UP001152300"/>
    </source>
</evidence>
<organism evidence="2 3">
    <name type="scientific">Sclerotinia nivalis</name>
    <dbReference type="NCBI Taxonomy" id="352851"/>
    <lineage>
        <taxon>Eukaryota</taxon>
        <taxon>Fungi</taxon>
        <taxon>Dikarya</taxon>
        <taxon>Ascomycota</taxon>
        <taxon>Pezizomycotina</taxon>
        <taxon>Leotiomycetes</taxon>
        <taxon>Helotiales</taxon>
        <taxon>Sclerotiniaceae</taxon>
        <taxon>Sclerotinia</taxon>
    </lineage>
</organism>
<dbReference type="AlphaFoldDB" id="A0A9X0DIN8"/>
<keyword evidence="3" id="KW-1185">Reference proteome</keyword>
<dbReference type="Proteomes" id="UP001152300">
    <property type="component" value="Unassembled WGS sequence"/>
</dbReference>
<comment type="caution">
    <text evidence="2">The sequence shown here is derived from an EMBL/GenBank/DDBJ whole genome shotgun (WGS) entry which is preliminary data.</text>
</comment>
<protein>
    <submittedName>
        <fullName evidence="2">Uncharacterized protein</fullName>
    </submittedName>
</protein>
<dbReference type="EMBL" id="JAPEIS010000009">
    <property type="protein sequence ID" value="KAJ8063047.1"/>
    <property type="molecule type" value="Genomic_DNA"/>
</dbReference>
<gene>
    <name evidence="2" type="ORF">OCU04_008289</name>
</gene>
<feature type="region of interest" description="Disordered" evidence="1">
    <location>
        <begin position="222"/>
        <end position="250"/>
    </location>
</feature>
<accession>A0A9X0DIN8</accession>
<evidence type="ECO:0000256" key="1">
    <source>
        <dbReference type="SAM" id="MobiDB-lite"/>
    </source>
</evidence>
<name>A0A9X0DIN8_9HELO</name>
<feature type="compositionally biased region" description="Low complexity" evidence="1">
    <location>
        <begin position="239"/>
        <end position="250"/>
    </location>
</feature>
<evidence type="ECO:0000313" key="2">
    <source>
        <dbReference type="EMBL" id="KAJ8063047.1"/>
    </source>
</evidence>
<sequence length="414" mass="46370">MNQVLGFTTLLYHLICRIISKSGGKIHHNFLFYNLAILIGDGQMIMTDALYQRLFEVFKRSRKITDEAAVIKSNLQAWVTAGLRYHKICSHLGKSALFLIPEIPDRMWENIHALNGSKLHQAIAHLKHRGIMEISKQFGADQLASQIMNSVIDPFRWDNTMTPTFVPSPNTSIAPTPNAPIANGYTLSTQAESSTSEINPNSIYALLNPLFNPEEAIQLQPGEPLSKPRRADPPPCLDQSASQSSSGVVSDRYGGKVDECYLRAPGVGREVPMADVNKLKSIIGPYLFDAAMRSHTRRQDNQSIPLTDTVRLRVPLFVSQDFQFYIWVCSSAGKAISKAKMGPVKNLRDILGDYLFEAMKASDQRKKEIQMGRFTDTRAVNVSFGNNDDDGDFRVEIMLIFSEGRMIWINTFPS</sequence>
<proteinExistence type="predicted"/>
<reference evidence="2" key="1">
    <citation type="submission" date="2022-11" db="EMBL/GenBank/DDBJ databases">
        <title>Genome Resource of Sclerotinia nivalis Strain SnTB1, a Plant Pathogen Isolated from American Ginseng.</title>
        <authorList>
            <person name="Fan S."/>
        </authorList>
    </citation>
    <scope>NUCLEOTIDE SEQUENCE</scope>
    <source>
        <strain evidence="2">SnTB1</strain>
    </source>
</reference>